<reference evidence="2 3" key="1">
    <citation type="journal article" date="2023" name="Plants (Basel)">
        <title>Bridging the Gap: Combining Genomics and Transcriptomics Approaches to Understand Stylosanthes scabra, an Orphan Legume from the Brazilian Caatinga.</title>
        <authorList>
            <person name="Ferreira-Neto J.R.C."/>
            <person name="da Silva M.D."/>
            <person name="Binneck E."/>
            <person name="de Melo N.F."/>
            <person name="da Silva R.H."/>
            <person name="de Melo A.L.T.M."/>
            <person name="Pandolfi V."/>
            <person name="Bustamante F.O."/>
            <person name="Brasileiro-Vidal A.C."/>
            <person name="Benko-Iseppon A.M."/>
        </authorList>
    </citation>
    <scope>NUCLEOTIDE SEQUENCE [LARGE SCALE GENOMIC DNA]</scope>
    <source>
        <tissue evidence="2">Leaves</tissue>
    </source>
</reference>
<sequence length="69" mass="7951">RSGRKMEEIPINDEGAGESSNLADPGKRSRPEIEKFHSLGTLQANRWRMYKILIFKKEPAKVTKHEKQS</sequence>
<evidence type="ECO:0000313" key="3">
    <source>
        <dbReference type="Proteomes" id="UP001341840"/>
    </source>
</evidence>
<keyword evidence="3" id="KW-1185">Reference proteome</keyword>
<dbReference type="Proteomes" id="UP001341840">
    <property type="component" value="Unassembled WGS sequence"/>
</dbReference>
<organism evidence="2 3">
    <name type="scientific">Stylosanthes scabra</name>
    <dbReference type="NCBI Taxonomy" id="79078"/>
    <lineage>
        <taxon>Eukaryota</taxon>
        <taxon>Viridiplantae</taxon>
        <taxon>Streptophyta</taxon>
        <taxon>Embryophyta</taxon>
        <taxon>Tracheophyta</taxon>
        <taxon>Spermatophyta</taxon>
        <taxon>Magnoliopsida</taxon>
        <taxon>eudicotyledons</taxon>
        <taxon>Gunneridae</taxon>
        <taxon>Pentapetalae</taxon>
        <taxon>rosids</taxon>
        <taxon>fabids</taxon>
        <taxon>Fabales</taxon>
        <taxon>Fabaceae</taxon>
        <taxon>Papilionoideae</taxon>
        <taxon>50 kb inversion clade</taxon>
        <taxon>dalbergioids sensu lato</taxon>
        <taxon>Dalbergieae</taxon>
        <taxon>Pterocarpus clade</taxon>
        <taxon>Stylosanthes</taxon>
    </lineage>
</organism>
<gene>
    <name evidence="2" type="ORF">PIB30_096353</name>
</gene>
<dbReference type="EMBL" id="JASCZI010032485">
    <property type="protein sequence ID" value="MED6128297.1"/>
    <property type="molecule type" value="Genomic_DNA"/>
</dbReference>
<proteinExistence type="predicted"/>
<evidence type="ECO:0000256" key="1">
    <source>
        <dbReference type="SAM" id="MobiDB-lite"/>
    </source>
</evidence>
<evidence type="ECO:0000313" key="2">
    <source>
        <dbReference type="EMBL" id="MED6128297.1"/>
    </source>
</evidence>
<feature type="region of interest" description="Disordered" evidence="1">
    <location>
        <begin position="1"/>
        <end position="30"/>
    </location>
</feature>
<comment type="caution">
    <text evidence="2">The sequence shown here is derived from an EMBL/GenBank/DDBJ whole genome shotgun (WGS) entry which is preliminary data.</text>
</comment>
<feature type="non-terminal residue" evidence="2">
    <location>
        <position position="1"/>
    </location>
</feature>
<accession>A0ABU6RWA6</accession>
<protein>
    <submittedName>
        <fullName evidence="2">Uncharacterized protein</fullName>
    </submittedName>
</protein>
<name>A0ABU6RWA6_9FABA</name>